<feature type="domain" description="CBS" evidence="1">
    <location>
        <begin position="68"/>
        <end position="124"/>
    </location>
</feature>
<feature type="domain" description="CBS" evidence="1">
    <location>
        <begin position="1"/>
        <end position="60"/>
    </location>
</feature>
<sequence>MKKKCWERCKVSAESTIRDTMKRIDESALQIALVVDEENKLLGVVTDGDIRRAILHNDSLDRSVVDIMSTNPITVHSNRSRGAILAKLQEKKLNCIPVVDDNNIVVDIVSLQELTYQKRRENAVVLMVGGLGTRLSPLTNKCPKPLLEVGNKPILETILENFIEAGFYRFYFAVNYKSDMIEEYFGDGSRFGVEIRYIHEKKRMGTAGALSLLPEKMKLPVIVMNGDLLTKVDFGQLLDYHDEKKAVATMAVREYCYQIPYGVINFEEGRIIDIQEKPEQSFFVNAGIYVLSPEAIVSMRKEEFFDMPDLFNEIIGEGKMTAAFPIREYWLDIGKMDDFEKAQDDFEEMFT</sequence>
<dbReference type="CDD" id="cd06426">
    <property type="entry name" value="NTP_transferase_like_2"/>
    <property type="match status" value="1"/>
</dbReference>
<dbReference type="InterPro" id="IPR000644">
    <property type="entry name" value="CBS_dom"/>
</dbReference>
<dbReference type="EMBL" id="VSSQ01000044">
    <property type="protein sequence ID" value="MPL68886.1"/>
    <property type="molecule type" value="Genomic_DNA"/>
</dbReference>
<dbReference type="Pfam" id="PF00483">
    <property type="entry name" value="NTP_transferase"/>
    <property type="match status" value="1"/>
</dbReference>
<dbReference type="InterPro" id="IPR050486">
    <property type="entry name" value="Mannose-1P_guanyltransferase"/>
</dbReference>
<evidence type="ECO:0000259" key="1">
    <source>
        <dbReference type="PROSITE" id="PS51371"/>
    </source>
</evidence>
<dbReference type="SUPFAM" id="SSF54631">
    <property type="entry name" value="CBS-domain pair"/>
    <property type="match status" value="1"/>
</dbReference>
<evidence type="ECO:0000313" key="2">
    <source>
        <dbReference type="EMBL" id="MPL68886.1"/>
    </source>
</evidence>
<dbReference type="CDD" id="cd04607">
    <property type="entry name" value="CBS_pair_NTP_transferase_assoc"/>
    <property type="match status" value="1"/>
</dbReference>
<proteinExistence type="predicted"/>
<dbReference type="PROSITE" id="PS51371">
    <property type="entry name" value="CBS"/>
    <property type="match status" value="2"/>
</dbReference>
<keyword evidence="2" id="KW-0808">Transferase</keyword>
<dbReference type="SUPFAM" id="SSF53448">
    <property type="entry name" value="Nucleotide-diphospho-sugar transferases"/>
    <property type="match status" value="1"/>
</dbReference>
<gene>
    <name evidence="2" type="primary">glgC_3</name>
    <name evidence="2" type="ORF">SDC9_14619</name>
</gene>
<dbReference type="InterPro" id="IPR046342">
    <property type="entry name" value="CBS_dom_sf"/>
</dbReference>
<keyword evidence="2" id="KW-0548">Nucleotidyltransferase</keyword>
<dbReference type="SMART" id="SM00116">
    <property type="entry name" value="CBS"/>
    <property type="match status" value="2"/>
</dbReference>
<dbReference type="InterPro" id="IPR029044">
    <property type="entry name" value="Nucleotide-diphossugar_trans"/>
</dbReference>
<protein>
    <submittedName>
        <fullName evidence="2">Glucose-1-phosphate adenylyltransferase</fullName>
        <ecNumber evidence="2">2.7.7.27</ecNumber>
    </submittedName>
</protein>
<reference evidence="2" key="1">
    <citation type="submission" date="2019-08" db="EMBL/GenBank/DDBJ databases">
        <authorList>
            <person name="Kucharzyk K."/>
            <person name="Murdoch R.W."/>
            <person name="Higgins S."/>
            <person name="Loffler F."/>
        </authorList>
    </citation>
    <scope>NUCLEOTIDE SEQUENCE</scope>
</reference>
<dbReference type="AlphaFoldDB" id="A0A644TPG7"/>
<organism evidence="2">
    <name type="scientific">bioreactor metagenome</name>
    <dbReference type="NCBI Taxonomy" id="1076179"/>
    <lineage>
        <taxon>unclassified sequences</taxon>
        <taxon>metagenomes</taxon>
        <taxon>ecological metagenomes</taxon>
    </lineage>
</organism>
<dbReference type="Gene3D" id="3.10.580.10">
    <property type="entry name" value="CBS-domain"/>
    <property type="match status" value="1"/>
</dbReference>
<dbReference type="Gene3D" id="3.90.550.10">
    <property type="entry name" value="Spore Coat Polysaccharide Biosynthesis Protein SpsA, Chain A"/>
    <property type="match status" value="1"/>
</dbReference>
<dbReference type="GO" id="GO:0008878">
    <property type="term" value="F:glucose-1-phosphate adenylyltransferase activity"/>
    <property type="evidence" value="ECO:0007669"/>
    <property type="project" value="UniProtKB-EC"/>
</dbReference>
<accession>A0A644TPG7</accession>
<dbReference type="PANTHER" id="PTHR22572">
    <property type="entry name" value="SUGAR-1-PHOSPHATE GUANYL TRANSFERASE"/>
    <property type="match status" value="1"/>
</dbReference>
<comment type="caution">
    <text evidence="2">The sequence shown here is derived from an EMBL/GenBank/DDBJ whole genome shotgun (WGS) entry which is preliminary data.</text>
</comment>
<dbReference type="Pfam" id="PF00571">
    <property type="entry name" value="CBS"/>
    <property type="match status" value="2"/>
</dbReference>
<dbReference type="EC" id="2.7.7.27" evidence="2"/>
<dbReference type="InterPro" id="IPR005835">
    <property type="entry name" value="NTP_transferase_dom"/>
</dbReference>
<name>A0A644TPG7_9ZZZZ</name>